<evidence type="ECO:0000256" key="3">
    <source>
        <dbReference type="ARBA" id="ARBA00022723"/>
    </source>
</evidence>
<feature type="domain" description="Alcohol dehydrogenase-like N-terminal" evidence="7">
    <location>
        <begin position="25"/>
        <end position="140"/>
    </location>
</feature>
<evidence type="ECO:0000259" key="7">
    <source>
        <dbReference type="Pfam" id="PF08240"/>
    </source>
</evidence>
<dbReference type="Pfam" id="PF08240">
    <property type="entry name" value="ADH_N"/>
    <property type="match status" value="1"/>
</dbReference>
<dbReference type="InterPro" id="IPR036291">
    <property type="entry name" value="NAD(P)-bd_dom_sf"/>
</dbReference>
<keyword evidence="4" id="KW-0862">Zinc</keyword>
<dbReference type="GO" id="GO:0046872">
    <property type="term" value="F:metal ion binding"/>
    <property type="evidence" value="ECO:0007669"/>
    <property type="project" value="UniProtKB-KW"/>
</dbReference>
<proteinExistence type="inferred from homology"/>
<dbReference type="InterPro" id="IPR011032">
    <property type="entry name" value="GroES-like_sf"/>
</dbReference>
<evidence type="ECO:0000256" key="5">
    <source>
        <dbReference type="ARBA" id="ARBA00023002"/>
    </source>
</evidence>
<dbReference type="AlphaFoldDB" id="A0AAV9N818"/>
<comment type="similarity">
    <text evidence="2">Belongs to the zinc-containing alcohol dehydrogenase family.</text>
</comment>
<evidence type="ECO:0000313" key="9">
    <source>
        <dbReference type="Proteomes" id="UP001358417"/>
    </source>
</evidence>
<dbReference type="InterPro" id="IPR013154">
    <property type="entry name" value="ADH-like_N"/>
</dbReference>
<dbReference type="Proteomes" id="UP001358417">
    <property type="component" value="Unassembled WGS sequence"/>
</dbReference>
<reference evidence="8 9" key="1">
    <citation type="submission" date="2023-08" db="EMBL/GenBank/DDBJ databases">
        <title>Black Yeasts Isolated from many extreme environments.</title>
        <authorList>
            <person name="Coleine C."/>
            <person name="Stajich J.E."/>
            <person name="Selbmann L."/>
        </authorList>
    </citation>
    <scope>NUCLEOTIDE SEQUENCE [LARGE SCALE GENOMIC DNA]</scope>
    <source>
        <strain evidence="8 9">CCFEE 5792</strain>
    </source>
</reference>
<organism evidence="8 9">
    <name type="scientific">Exophiala bonariae</name>
    <dbReference type="NCBI Taxonomy" id="1690606"/>
    <lineage>
        <taxon>Eukaryota</taxon>
        <taxon>Fungi</taxon>
        <taxon>Dikarya</taxon>
        <taxon>Ascomycota</taxon>
        <taxon>Pezizomycotina</taxon>
        <taxon>Eurotiomycetes</taxon>
        <taxon>Chaetothyriomycetidae</taxon>
        <taxon>Chaetothyriales</taxon>
        <taxon>Herpotrichiellaceae</taxon>
        <taxon>Exophiala</taxon>
    </lineage>
</organism>
<evidence type="ECO:0000256" key="2">
    <source>
        <dbReference type="ARBA" id="ARBA00008072"/>
    </source>
</evidence>
<dbReference type="Gene3D" id="3.90.180.10">
    <property type="entry name" value="Medium-chain alcohol dehydrogenases, catalytic domain"/>
    <property type="match status" value="1"/>
</dbReference>
<evidence type="ECO:0000256" key="1">
    <source>
        <dbReference type="ARBA" id="ARBA00001947"/>
    </source>
</evidence>
<gene>
    <name evidence="8" type="ORF">LTR84_005439</name>
</gene>
<dbReference type="GeneID" id="89973616"/>
<dbReference type="RefSeq" id="XP_064704222.1">
    <property type="nucleotide sequence ID" value="XM_064849008.1"/>
</dbReference>
<keyword evidence="3" id="KW-0479">Metal-binding</keyword>
<evidence type="ECO:0000313" key="8">
    <source>
        <dbReference type="EMBL" id="KAK5049017.1"/>
    </source>
</evidence>
<dbReference type="SUPFAM" id="SSF50129">
    <property type="entry name" value="GroES-like"/>
    <property type="match status" value="1"/>
</dbReference>
<feature type="domain" description="Alcohol dehydrogenase-like C-terminal" evidence="6">
    <location>
        <begin position="180"/>
        <end position="306"/>
    </location>
</feature>
<evidence type="ECO:0000259" key="6">
    <source>
        <dbReference type="Pfam" id="PF00107"/>
    </source>
</evidence>
<comment type="cofactor">
    <cofactor evidence="1">
        <name>Zn(2+)</name>
        <dbReference type="ChEBI" id="CHEBI:29105"/>
    </cofactor>
</comment>
<dbReference type="Gene3D" id="3.40.50.720">
    <property type="entry name" value="NAD(P)-binding Rossmann-like Domain"/>
    <property type="match status" value="1"/>
</dbReference>
<dbReference type="SUPFAM" id="SSF51735">
    <property type="entry name" value="NAD(P)-binding Rossmann-fold domains"/>
    <property type="match status" value="1"/>
</dbReference>
<accession>A0AAV9N818</accession>
<dbReference type="PANTHER" id="PTHR43161:SF23">
    <property type="entry name" value="(R,R)-BUTANEDIOL DEHYDROGENASE-RELATED"/>
    <property type="match status" value="1"/>
</dbReference>
<keyword evidence="9" id="KW-1185">Reference proteome</keyword>
<evidence type="ECO:0008006" key="10">
    <source>
        <dbReference type="Google" id="ProtNLM"/>
    </source>
</evidence>
<dbReference type="EMBL" id="JAVRRD010000020">
    <property type="protein sequence ID" value="KAK5049017.1"/>
    <property type="molecule type" value="Genomic_DNA"/>
</dbReference>
<sequence>MRAALFYGKEDIQVKDVPDPTDSCDKILVDIEWCGLCGSDLHLFQHGPEVFGDLTKHGEELPYALGHEFCGRVNSAPPGSGFKHGDPVMIDPRLPCGQCIECKSGKDYGCPKQGGIGYNHSGGLAEKVTVPARNLHRLPETVPLEFAALIEPFAVVMHAIRKLNISDWTEQDVLVLGGGPIGFALVIALRSYKPRKIIVSEPTAVRREKIAQFVDLVVDPLERNVPAACRQLCAGGVDVVFDCAGSAPGLVDGLDALKCEGKYMNIAMHEKPMTLSALPLALKHVTIIFSAVYNATDMDETIKLFAQGTFHGYEGMVTKRMLVDDVVKEGFKELIEHKDDHIKILITPKAHLIEG</sequence>
<keyword evidence="5" id="KW-0560">Oxidoreductase</keyword>
<evidence type="ECO:0000256" key="4">
    <source>
        <dbReference type="ARBA" id="ARBA00022833"/>
    </source>
</evidence>
<dbReference type="PANTHER" id="PTHR43161">
    <property type="entry name" value="SORBITOL DEHYDROGENASE"/>
    <property type="match status" value="1"/>
</dbReference>
<dbReference type="InterPro" id="IPR013149">
    <property type="entry name" value="ADH-like_C"/>
</dbReference>
<name>A0AAV9N818_9EURO</name>
<protein>
    <recommendedName>
        <fullName evidence="10">Chlorophyll synthesis pathway protein BchC</fullName>
    </recommendedName>
</protein>
<dbReference type="Pfam" id="PF00107">
    <property type="entry name" value="ADH_zinc_N"/>
    <property type="match status" value="1"/>
</dbReference>
<dbReference type="GO" id="GO:0016491">
    <property type="term" value="F:oxidoreductase activity"/>
    <property type="evidence" value="ECO:0007669"/>
    <property type="project" value="UniProtKB-KW"/>
</dbReference>
<comment type="caution">
    <text evidence="8">The sequence shown here is derived from an EMBL/GenBank/DDBJ whole genome shotgun (WGS) entry which is preliminary data.</text>
</comment>